<sequence length="178" mass="17931">MSQSAVIREQADTLGRDVSVLEECAERLTDLAARHRGAAGIPDWLEAVAADHAARCRTAAGDLRLASTRLGDYADALDRSPVPTSLRPPSLPALPSLPSLPTAKDLAAIKALPALAAPAVLSAAGPVLKAAGPVLKLAGGLRKKEEPPAAAPPPTPVATPPAEPGPETETAAATATAS</sequence>
<comment type="caution">
    <text evidence="2">The sequence shown here is derived from an EMBL/GenBank/DDBJ whole genome shotgun (WGS) entry which is preliminary data.</text>
</comment>
<gene>
    <name evidence="2" type="ORF">J4573_40450</name>
</gene>
<evidence type="ECO:0000256" key="1">
    <source>
        <dbReference type="SAM" id="MobiDB-lite"/>
    </source>
</evidence>
<dbReference type="EMBL" id="JAGEOJ010000020">
    <property type="protein sequence ID" value="MBO2453420.1"/>
    <property type="molecule type" value="Genomic_DNA"/>
</dbReference>
<organism evidence="2 3">
    <name type="scientific">Actinomadura barringtoniae</name>
    <dbReference type="NCBI Taxonomy" id="1427535"/>
    <lineage>
        <taxon>Bacteria</taxon>
        <taxon>Bacillati</taxon>
        <taxon>Actinomycetota</taxon>
        <taxon>Actinomycetes</taxon>
        <taxon>Streptosporangiales</taxon>
        <taxon>Thermomonosporaceae</taxon>
        <taxon>Actinomadura</taxon>
    </lineage>
</organism>
<reference evidence="2" key="1">
    <citation type="submission" date="2021-03" db="EMBL/GenBank/DDBJ databases">
        <authorList>
            <person name="Kanchanasin P."/>
            <person name="Saeng-In P."/>
            <person name="Phongsopitanun W."/>
            <person name="Yuki M."/>
            <person name="Kudo T."/>
            <person name="Ohkuma M."/>
            <person name="Tanasupawat S."/>
        </authorList>
    </citation>
    <scope>NUCLEOTIDE SEQUENCE</scope>
    <source>
        <strain evidence="2">GKU 128</strain>
    </source>
</reference>
<proteinExistence type="predicted"/>
<dbReference type="Proteomes" id="UP000669179">
    <property type="component" value="Unassembled WGS sequence"/>
</dbReference>
<dbReference type="AlphaFoldDB" id="A0A939PIT1"/>
<feature type="region of interest" description="Disordered" evidence="1">
    <location>
        <begin position="79"/>
        <end position="98"/>
    </location>
</feature>
<name>A0A939PIT1_9ACTN</name>
<dbReference type="RefSeq" id="WP_208261440.1">
    <property type="nucleotide sequence ID" value="NZ_JAGEOJ010000020.1"/>
</dbReference>
<feature type="compositionally biased region" description="Pro residues" evidence="1">
    <location>
        <begin position="149"/>
        <end position="164"/>
    </location>
</feature>
<evidence type="ECO:0000313" key="3">
    <source>
        <dbReference type="Proteomes" id="UP000669179"/>
    </source>
</evidence>
<feature type="compositionally biased region" description="Low complexity" evidence="1">
    <location>
        <begin position="83"/>
        <end position="98"/>
    </location>
</feature>
<feature type="compositionally biased region" description="Low complexity" evidence="1">
    <location>
        <begin position="165"/>
        <end position="178"/>
    </location>
</feature>
<feature type="region of interest" description="Disordered" evidence="1">
    <location>
        <begin position="141"/>
        <end position="178"/>
    </location>
</feature>
<evidence type="ECO:0000313" key="2">
    <source>
        <dbReference type="EMBL" id="MBO2453420.1"/>
    </source>
</evidence>
<protein>
    <submittedName>
        <fullName evidence="2">Uncharacterized protein</fullName>
    </submittedName>
</protein>
<accession>A0A939PIT1</accession>
<keyword evidence="3" id="KW-1185">Reference proteome</keyword>